<reference evidence="3 4" key="1">
    <citation type="submission" date="2019-03" db="EMBL/GenBank/DDBJ databases">
        <title>Sequencing the genomes of 1000 actinobacteria strains.</title>
        <authorList>
            <person name="Klenk H.-P."/>
        </authorList>
    </citation>
    <scope>NUCLEOTIDE SEQUENCE [LARGE SCALE GENOMIC DNA]</scope>
    <source>
        <strain evidence="3 4">DSM 18936</strain>
    </source>
</reference>
<name>A0A4R7HYQ8_9ACTN</name>
<dbReference type="Pfam" id="PF01575">
    <property type="entry name" value="MaoC_dehydratas"/>
    <property type="match status" value="1"/>
</dbReference>
<dbReference type="InterPro" id="IPR029069">
    <property type="entry name" value="HotDog_dom_sf"/>
</dbReference>
<sequence length="152" mass="16344">MTARVINGADELKSLVGEHLGYSPYVEVTQEQVNQFAEATGDHQWIHVDVEKAKAGPFGGPIAHGYLTLSLGPMLYPQVVSITGFSMGVNYGANKVRFPSPVPVGSKVRLGVKLLQVDDIAGGVQTTLEFTFECEGAAKPSCVAEIIFRSYE</sequence>
<dbReference type="EMBL" id="SOAU01000001">
    <property type="protein sequence ID" value="TDT15930.1"/>
    <property type="molecule type" value="Genomic_DNA"/>
</dbReference>
<organism evidence="3 4">
    <name type="scientific">Ilumatobacter fluminis</name>
    <dbReference type="NCBI Taxonomy" id="467091"/>
    <lineage>
        <taxon>Bacteria</taxon>
        <taxon>Bacillati</taxon>
        <taxon>Actinomycetota</taxon>
        <taxon>Acidimicrobiia</taxon>
        <taxon>Acidimicrobiales</taxon>
        <taxon>Ilumatobacteraceae</taxon>
        <taxon>Ilumatobacter</taxon>
    </lineage>
</organism>
<evidence type="ECO:0000313" key="3">
    <source>
        <dbReference type="EMBL" id="TDT15930.1"/>
    </source>
</evidence>
<evidence type="ECO:0000259" key="2">
    <source>
        <dbReference type="Pfam" id="PF01575"/>
    </source>
</evidence>
<feature type="domain" description="MaoC-like" evidence="2">
    <location>
        <begin position="15"/>
        <end position="122"/>
    </location>
</feature>
<gene>
    <name evidence="3" type="ORF">BDK89_1511</name>
</gene>
<dbReference type="InterPro" id="IPR002539">
    <property type="entry name" value="MaoC-like_dom"/>
</dbReference>
<dbReference type="CDD" id="cd03450">
    <property type="entry name" value="NodN"/>
    <property type="match status" value="1"/>
</dbReference>
<dbReference type="InterPro" id="IPR039375">
    <property type="entry name" value="NodN-like"/>
</dbReference>
<comment type="caution">
    <text evidence="3">The sequence shown here is derived from an EMBL/GenBank/DDBJ whole genome shotgun (WGS) entry which is preliminary data.</text>
</comment>
<dbReference type="PANTHER" id="PTHR42993">
    <property type="entry name" value="MAOC-LIKE DEHYDRATASE DOMAIN-CONTAINING PROTEIN"/>
    <property type="match status" value="1"/>
</dbReference>
<comment type="similarity">
    <text evidence="1">Belongs to the enoyl-CoA hydratase/isomerase family.</text>
</comment>
<keyword evidence="4" id="KW-1185">Reference proteome</keyword>
<accession>A0A4R7HYQ8</accession>
<dbReference type="PANTHER" id="PTHR42993:SF1">
    <property type="entry name" value="MAOC-LIKE DEHYDRATASE DOMAIN-CONTAINING PROTEIN"/>
    <property type="match status" value="1"/>
</dbReference>
<protein>
    <submittedName>
        <fullName evidence="3">Acyl dehydratase</fullName>
    </submittedName>
</protein>
<proteinExistence type="inferred from homology"/>
<dbReference type="OrthoDB" id="9801735at2"/>
<dbReference type="SUPFAM" id="SSF54637">
    <property type="entry name" value="Thioesterase/thiol ester dehydrase-isomerase"/>
    <property type="match status" value="1"/>
</dbReference>
<evidence type="ECO:0000313" key="4">
    <source>
        <dbReference type="Proteomes" id="UP000294558"/>
    </source>
</evidence>
<evidence type="ECO:0000256" key="1">
    <source>
        <dbReference type="ARBA" id="ARBA00005254"/>
    </source>
</evidence>
<dbReference type="AlphaFoldDB" id="A0A4R7HYQ8"/>
<dbReference type="RefSeq" id="WP_133868342.1">
    <property type="nucleotide sequence ID" value="NZ_JAVJPS010000036.1"/>
</dbReference>
<dbReference type="Gene3D" id="3.10.129.10">
    <property type="entry name" value="Hotdog Thioesterase"/>
    <property type="match status" value="1"/>
</dbReference>
<dbReference type="Proteomes" id="UP000294558">
    <property type="component" value="Unassembled WGS sequence"/>
</dbReference>